<accession>A0A1H9FRK6</accession>
<dbReference type="InterPro" id="IPR001789">
    <property type="entry name" value="Sig_transdc_resp-reg_receiver"/>
</dbReference>
<dbReference type="GO" id="GO:1902201">
    <property type="term" value="P:negative regulation of bacterial-type flagellum-dependent cell motility"/>
    <property type="evidence" value="ECO:0007669"/>
    <property type="project" value="TreeGrafter"/>
</dbReference>
<dbReference type="Pfam" id="PF00072">
    <property type="entry name" value="Response_reg"/>
    <property type="match status" value="1"/>
</dbReference>
<comment type="cofactor">
    <cofactor evidence="1">
        <name>Mg(2+)</name>
        <dbReference type="ChEBI" id="CHEBI:18420"/>
    </cofactor>
</comment>
<protein>
    <recommendedName>
        <fullName evidence="2">diguanylate cyclase</fullName>
        <ecNumber evidence="2">2.7.7.65</ecNumber>
    </recommendedName>
</protein>
<gene>
    <name evidence="7" type="ORF">SAMN05421693_12910</name>
</gene>
<dbReference type="EC" id="2.7.7.65" evidence="2"/>
<dbReference type="Gene3D" id="3.30.70.270">
    <property type="match status" value="1"/>
</dbReference>
<dbReference type="GO" id="GO:0043709">
    <property type="term" value="P:cell adhesion involved in single-species biofilm formation"/>
    <property type="evidence" value="ECO:0007669"/>
    <property type="project" value="TreeGrafter"/>
</dbReference>
<dbReference type="GO" id="GO:0052621">
    <property type="term" value="F:diguanylate cyclase activity"/>
    <property type="evidence" value="ECO:0007669"/>
    <property type="project" value="UniProtKB-EC"/>
</dbReference>
<feature type="modified residue" description="4-aspartylphosphate" evidence="4">
    <location>
        <position position="56"/>
    </location>
</feature>
<sequence length="311" mass="34285">MPEKKATVMIVDDQPTNIHALASLLKVDYRILTATSGERALVMARGESPPDLILLDIVMPGMDGYDTCRRLKDDEATRSIPVIFVTALDDVEDEEKGLNLGAADYISKPFSPAIVRARVRNQVTLKLKTDMLEKISLQDGLTEIPNRRKFDQKLAEEWGRARRDGQPLSLLMIDIDQFKPYNDHYGHGAGDECLKRVAQAMAQTLSRTSDLLARYGGEEFVALLPGTDETGCRHLAESLLEAVRSLQLPHGLSDVAPHVTVSIGGATHSARTPKTNPETLKKSADDALYLAKQAGRNRYHHESGYASPITD</sequence>
<dbReference type="GO" id="GO:0000160">
    <property type="term" value="P:phosphorelay signal transduction system"/>
    <property type="evidence" value="ECO:0007669"/>
    <property type="project" value="InterPro"/>
</dbReference>
<dbReference type="SMART" id="SM00448">
    <property type="entry name" value="REC"/>
    <property type="match status" value="1"/>
</dbReference>
<evidence type="ECO:0000256" key="4">
    <source>
        <dbReference type="PROSITE-ProRule" id="PRU00169"/>
    </source>
</evidence>
<evidence type="ECO:0000259" key="6">
    <source>
        <dbReference type="PROSITE" id="PS50887"/>
    </source>
</evidence>
<evidence type="ECO:0000313" key="8">
    <source>
        <dbReference type="Proteomes" id="UP000199496"/>
    </source>
</evidence>
<evidence type="ECO:0000256" key="1">
    <source>
        <dbReference type="ARBA" id="ARBA00001946"/>
    </source>
</evidence>
<dbReference type="InterPro" id="IPR000160">
    <property type="entry name" value="GGDEF_dom"/>
</dbReference>
<dbReference type="CDD" id="cd01949">
    <property type="entry name" value="GGDEF"/>
    <property type="match status" value="1"/>
</dbReference>
<evidence type="ECO:0000256" key="3">
    <source>
        <dbReference type="ARBA" id="ARBA00034247"/>
    </source>
</evidence>
<dbReference type="InterPro" id="IPR011006">
    <property type="entry name" value="CheY-like_superfamily"/>
</dbReference>
<dbReference type="SUPFAM" id="SSF55073">
    <property type="entry name" value="Nucleotide cyclase"/>
    <property type="match status" value="1"/>
</dbReference>
<dbReference type="EMBL" id="FOFO01000029">
    <property type="protein sequence ID" value="SEQ40560.1"/>
    <property type="molecule type" value="Genomic_DNA"/>
</dbReference>
<proteinExistence type="predicted"/>
<dbReference type="SUPFAM" id="SSF52172">
    <property type="entry name" value="CheY-like"/>
    <property type="match status" value="1"/>
</dbReference>
<dbReference type="STRING" id="867345.SAMN05421693_12910"/>
<dbReference type="Proteomes" id="UP000199496">
    <property type="component" value="Unassembled WGS sequence"/>
</dbReference>
<evidence type="ECO:0000256" key="2">
    <source>
        <dbReference type="ARBA" id="ARBA00012528"/>
    </source>
</evidence>
<dbReference type="Gene3D" id="3.40.50.2300">
    <property type="match status" value="1"/>
</dbReference>
<keyword evidence="8" id="KW-1185">Reference proteome</keyword>
<dbReference type="PROSITE" id="PS50887">
    <property type="entry name" value="GGDEF"/>
    <property type="match status" value="1"/>
</dbReference>
<dbReference type="PROSITE" id="PS50110">
    <property type="entry name" value="RESPONSE_REGULATORY"/>
    <property type="match status" value="1"/>
</dbReference>
<feature type="domain" description="Response regulatory" evidence="5">
    <location>
        <begin position="7"/>
        <end position="123"/>
    </location>
</feature>
<reference evidence="7 8" key="1">
    <citation type="submission" date="2016-10" db="EMBL/GenBank/DDBJ databases">
        <authorList>
            <person name="de Groot N.N."/>
        </authorList>
    </citation>
    <scope>NUCLEOTIDE SEQUENCE [LARGE SCALE GENOMIC DNA]</scope>
    <source>
        <strain evidence="7 8">B7-7</strain>
    </source>
</reference>
<evidence type="ECO:0000313" key="7">
    <source>
        <dbReference type="EMBL" id="SEQ40560.1"/>
    </source>
</evidence>
<dbReference type="InterPro" id="IPR043128">
    <property type="entry name" value="Rev_trsase/Diguanyl_cyclase"/>
</dbReference>
<dbReference type="SMART" id="SM00267">
    <property type="entry name" value="GGDEF"/>
    <property type="match status" value="1"/>
</dbReference>
<dbReference type="Pfam" id="PF00990">
    <property type="entry name" value="GGDEF"/>
    <property type="match status" value="1"/>
</dbReference>
<dbReference type="AlphaFoldDB" id="A0A1H9FRK6"/>
<comment type="catalytic activity">
    <reaction evidence="3">
        <text>2 GTP = 3',3'-c-di-GMP + 2 diphosphate</text>
        <dbReference type="Rhea" id="RHEA:24898"/>
        <dbReference type="ChEBI" id="CHEBI:33019"/>
        <dbReference type="ChEBI" id="CHEBI:37565"/>
        <dbReference type="ChEBI" id="CHEBI:58805"/>
        <dbReference type="EC" id="2.7.7.65"/>
    </reaction>
</comment>
<dbReference type="InterPro" id="IPR029787">
    <property type="entry name" value="Nucleotide_cyclase"/>
</dbReference>
<dbReference type="InterPro" id="IPR050469">
    <property type="entry name" value="Diguanylate_Cyclase"/>
</dbReference>
<dbReference type="CDD" id="cd19920">
    <property type="entry name" value="REC_PA4781-like"/>
    <property type="match status" value="1"/>
</dbReference>
<dbReference type="NCBIfam" id="TIGR00254">
    <property type="entry name" value="GGDEF"/>
    <property type="match status" value="1"/>
</dbReference>
<dbReference type="GO" id="GO:0005886">
    <property type="term" value="C:plasma membrane"/>
    <property type="evidence" value="ECO:0007669"/>
    <property type="project" value="TreeGrafter"/>
</dbReference>
<feature type="domain" description="GGDEF" evidence="6">
    <location>
        <begin position="166"/>
        <end position="304"/>
    </location>
</feature>
<dbReference type="PANTHER" id="PTHR45138">
    <property type="entry name" value="REGULATORY COMPONENTS OF SENSORY TRANSDUCTION SYSTEM"/>
    <property type="match status" value="1"/>
</dbReference>
<name>A0A1H9FRK6_9GAMM</name>
<dbReference type="PANTHER" id="PTHR45138:SF9">
    <property type="entry name" value="DIGUANYLATE CYCLASE DGCM-RELATED"/>
    <property type="match status" value="1"/>
</dbReference>
<keyword evidence="4" id="KW-0597">Phosphoprotein</keyword>
<dbReference type="FunFam" id="3.30.70.270:FF:000001">
    <property type="entry name" value="Diguanylate cyclase domain protein"/>
    <property type="match status" value="1"/>
</dbReference>
<organism evidence="7 8">
    <name type="scientific">Ectothiorhodospira magna</name>
    <dbReference type="NCBI Taxonomy" id="867345"/>
    <lineage>
        <taxon>Bacteria</taxon>
        <taxon>Pseudomonadati</taxon>
        <taxon>Pseudomonadota</taxon>
        <taxon>Gammaproteobacteria</taxon>
        <taxon>Chromatiales</taxon>
        <taxon>Ectothiorhodospiraceae</taxon>
        <taxon>Ectothiorhodospira</taxon>
    </lineage>
</organism>
<evidence type="ECO:0000259" key="5">
    <source>
        <dbReference type="PROSITE" id="PS50110"/>
    </source>
</evidence>